<sequence>MGTFAWENWCDEELRTSEREYVHSKLADYSLGNVEDFANLAAEAVGLYEDLVKTNREQYEPLLAEALFLHFWTSFPTRPFQPAGGTLPRSRSTSAPGEVENDMVKLPFALDEALIHQEALEYRFSIWRGYDTVASLNSARARRSSMLTSRNTTKRSLSP</sequence>
<evidence type="ECO:0000313" key="2">
    <source>
        <dbReference type="Proteomes" id="UP000078113"/>
    </source>
</evidence>
<accession>A0A8X7N1E6</accession>
<protein>
    <submittedName>
        <fullName evidence="1">Uncharacterized protein</fullName>
    </submittedName>
</protein>
<gene>
    <name evidence="1" type="ORF">A4X09_0g7721</name>
</gene>
<proteinExistence type="predicted"/>
<dbReference type="Proteomes" id="UP000078113">
    <property type="component" value="Unassembled WGS sequence"/>
</dbReference>
<organism evidence="1 2">
    <name type="scientific">Tilletia walkeri</name>
    <dbReference type="NCBI Taxonomy" id="117179"/>
    <lineage>
        <taxon>Eukaryota</taxon>
        <taxon>Fungi</taxon>
        <taxon>Dikarya</taxon>
        <taxon>Basidiomycota</taxon>
        <taxon>Ustilaginomycotina</taxon>
        <taxon>Exobasidiomycetes</taxon>
        <taxon>Tilletiales</taxon>
        <taxon>Tilletiaceae</taxon>
        <taxon>Tilletia</taxon>
    </lineage>
</organism>
<name>A0A8X7N1E6_9BASI</name>
<keyword evidence="2" id="KW-1185">Reference proteome</keyword>
<reference evidence="1" key="2">
    <citation type="journal article" date="2019" name="IMA Fungus">
        <title>Genome sequencing and comparison of five Tilletia species to identify candidate genes for the detection of regulated species infecting wheat.</title>
        <authorList>
            <person name="Nguyen H.D.T."/>
            <person name="Sultana T."/>
            <person name="Kesanakurti P."/>
            <person name="Hambleton S."/>
        </authorList>
    </citation>
    <scope>NUCLEOTIDE SEQUENCE</scope>
    <source>
        <strain evidence="1">DAOMC 236422</strain>
    </source>
</reference>
<evidence type="ECO:0000313" key="1">
    <source>
        <dbReference type="EMBL" id="KAE8261051.1"/>
    </source>
</evidence>
<dbReference type="AlphaFoldDB" id="A0A8X7N1E6"/>
<comment type="caution">
    <text evidence="1">The sequence shown here is derived from an EMBL/GenBank/DDBJ whole genome shotgun (WGS) entry which is preliminary data.</text>
</comment>
<dbReference type="EMBL" id="LWDG02001079">
    <property type="protein sequence ID" value="KAE8261051.1"/>
    <property type="molecule type" value="Genomic_DNA"/>
</dbReference>
<reference evidence="1" key="1">
    <citation type="submission" date="2016-04" db="EMBL/GenBank/DDBJ databases">
        <authorList>
            <person name="Nguyen H.D."/>
            <person name="Samba Siva P."/>
            <person name="Cullis J."/>
            <person name="Levesque C.A."/>
            <person name="Hambleton S."/>
        </authorList>
    </citation>
    <scope>NUCLEOTIDE SEQUENCE</scope>
    <source>
        <strain evidence="1">DAOMC 236422</strain>
    </source>
</reference>